<evidence type="ECO:0008006" key="4">
    <source>
        <dbReference type="Google" id="ProtNLM"/>
    </source>
</evidence>
<proteinExistence type="predicted"/>
<feature type="transmembrane region" description="Helical" evidence="1">
    <location>
        <begin position="98"/>
        <end position="120"/>
    </location>
</feature>
<dbReference type="Proteomes" id="UP001183824">
    <property type="component" value="Unassembled WGS sequence"/>
</dbReference>
<evidence type="ECO:0000313" key="3">
    <source>
        <dbReference type="Proteomes" id="UP001183824"/>
    </source>
</evidence>
<organism evidence="2 3">
    <name type="scientific">Streptomyces doebereineriae</name>
    <dbReference type="NCBI Taxonomy" id="3075528"/>
    <lineage>
        <taxon>Bacteria</taxon>
        <taxon>Bacillati</taxon>
        <taxon>Actinomycetota</taxon>
        <taxon>Actinomycetes</taxon>
        <taxon>Kitasatosporales</taxon>
        <taxon>Streptomycetaceae</taxon>
        <taxon>Streptomyces</taxon>
    </lineage>
</organism>
<comment type="caution">
    <text evidence="2">The sequence shown here is derived from an EMBL/GenBank/DDBJ whole genome shotgun (WGS) entry which is preliminary data.</text>
</comment>
<protein>
    <recommendedName>
        <fullName evidence="4">ABC transporter permease</fullName>
    </recommendedName>
</protein>
<keyword evidence="1" id="KW-0472">Membrane</keyword>
<evidence type="ECO:0000313" key="2">
    <source>
        <dbReference type="EMBL" id="MDT0484604.1"/>
    </source>
</evidence>
<sequence length="172" mass="18189">MPLLAFGVLTLGYVPLAGQLSLLSLVYWSVVAPVGFLLVAWWYRRRLVGVGVGAGDAPYAKTGWILLAAFALVLPLTAVQLPVIGIALLVLAVRQRNAYLGAFAVLFAVIGVLGTFTATLENLLYRAAYGLGWFQPQSGYFDGAPTIITAAAGLLLLAGGLAAMRRERRLAA</sequence>
<name>A0ABU2VGU4_9ACTN</name>
<feature type="transmembrane region" description="Helical" evidence="1">
    <location>
        <begin position="63"/>
        <end position="91"/>
    </location>
</feature>
<keyword evidence="1" id="KW-0812">Transmembrane</keyword>
<evidence type="ECO:0000256" key="1">
    <source>
        <dbReference type="SAM" id="Phobius"/>
    </source>
</evidence>
<dbReference type="RefSeq" id="WP_311717454.1">
    <property type="nucleotide sequence ID" value="NZ_JAVREZ010000012.1"/>
</dbReference>
<gene>
    <name evidence="2" type="ORF">RNB18_31210</name>
</gene>
<keyword evidence="1" id="KW-1133">Transmembrane helix</keyword>
<accession>A0ABU2VGU4</accession>
<reference evidence="3" key="1">
    <citation type="submission" date="2023-07" db="EMBL/GenBank/DDBJ databases">
        <title>30 novel species of actinomycetes from the DSMZ collection.</title>
        <authorList>
            <person name="Nouioui I."/>
        </authorList>
    </citation>
    <scope>NUCLEOTIDE SEQUENCE [LARGE SCALE GENOMIC DNA]</scope>
    <source>
        <strain evidence="3">DSM 41640</strain>
    </source>
</reference>
<feature type="transmembrane region" description="Helical" evidence="1">
    <location>
        <begin position="20"/>
        <end position="43"/>
    </location>
</feature>
<keyword evidence="3" id="KW-1185">Reference proteome</keyword>
<feature type="transmembrane region" description="Helical" evidence="1">
    <location>
        <begin position="140"/>
        <end position="164"/>
    </location>
</feature>
<dbReference type="EMBL" id="JAVREZ010000012">
    <property type="protein sequence ID" value="MDT0484604.1"/>
    <property type="molecule type" value="Genomic_DNA"/>
</dbReference>